<sequence length="353" mass="39515">MAGRKFKFPNEKAPLIDVHFHHFPPVLRDLGEFTIASPDETDHAMELLKTTAVILSPVLWSKYNTNWSRKQWTQLCRDLTDAQAAEVRNNPTTRGSFAPLPLPHVQETLEAIKYCEEECSPRADGYAITTSANNYYLGDPIFDPIWEECNHRGLVLFVHPSETVNPPLDTSHYQFPMIEYPTETARCLMTMVDNGTFTKYPDIKWIFSHNGGSFPFLFQRVIRTLSGSKLIGPGGPGAKKINRIADNNAGRTLQEIFRQGNAYFECSQGTSTQQGVLRSMGVPPSRILTGSDWPFTGKVEVESTLAEMNGPESSGLFNAEELEGIRAGNFLAIAPRLAEAWVQSGLVQYKREI</sequence>
<dbReference type="InterPro" id="IPR032465">
    <property type="entry name" value="ACMSD"/>
</dbReference>
<accession>A0A8H6GZX1</accession>
<comment type="caution">
    <text evidence="7">The sequence shown here is derived from an EMBL/GenBank/DDBJ whole genome shotgun (WGS) entry which is preliminary data.</text>
</comment>
<gene>
    <name evidence="5" type="ORF">HZS61_004287</name>
    <name evidence="6" type="ORF">HZS61_007948</name>
    <name evidence="7" type="ORF">HZS61_007985</name>
    <name evidence="8" type="ORF">HZS61_008980</name>
</gene>
<organism evidence="7 9">
    <name type="scientific">Fusarium oxysporum f. sp. conglutinans</name>
    <dbReference type="NCBI Taxonomy" id="100902"/>
    <lineage>
        <taxon>Eukaryota</taxon>
        <taxon>Fungi</taxon>
        <taxon>Dikarya</taxon>
        <taxon>Ascomycota</taxon>
        <taxon>Pezizomycotina</taxon>
        <taxon>Sordariomycetes</taxon>
        <taxon>Hypocreomycetidae</taxon>
        <taxon>Hypocreales</taxon>
        <taxon>Nectriaceae</taxon>
        <taxon>Fusarium</taxon>
        <taxon>Fusarium oxysporum species complex</taxon>
    </lineage>
</organism>
<dbReference type="AlphaFoldDB" id="A0A8H6GZX1"/>
<dbReference type="EMBL" id="JACDXP010000002">
    <property type="protein sequence ID" value="KAF6527646.1"/>
    <property type="molecule type" value="Genomic_DNA"/>
</dbReference>
<reference evidence="7 9" key="1">
    <citation type="journal article" date="2020" name="bioRxiv">
        <title>A chromosome-scale genome assembly for the Fusarium oxysporum strain Fo5176 to establish a model Arabidopsis-fungal pathosystem.</title>
        <authorList>
            <person name="Fokkens L."/>
            <person name="Guo L."/>
            <person name="Dora S."/>
            <person name="Wang B."/>
            <person name="Ye K."/>
            <person name="Sanchez-Rodriguez C."/>
            <person name="Croll D."/>
        </authorList>
    </citation>
    <scope>NUCLEOTIDE SEQUENCE [LARGE SCALE GENOMIC DNA]</scope>
    <source>
        <strain evidence="7 9">Fo5176</strain>
    </source>
</reference>
<dbReference type="EMBL" id="JACDXP010000013">
    <property type="protein sequence ID" value="KAF6515546.1"/>
    <property type="molecule type" value="Genomic_DNA"/>
</dbReference>
<evidence type="ECO:0000259" key="4">
    <source>
        <dbReference type="Pfam" id="PF04909"/>
    </source>
</evidence>
<dbReference type="PANTHER" id="PTHR21240:SF28">
    <property type="entry name" value="ISO-OROTATE DECARBOXYLASE (EUROFUNG)"/>
    <property type="match status" value="1"/>
</dbReference>
<evidence type="ECO:0000313" key="8">
    <source>
        <dbReference type="EMBL" id="KAF6528678.1"/>
    </source>
</evidence>
<dbReference type="InterPro" id="IPR006680">
    <property type="entry name" value="Amidohydro-rel"/>
</dbReference>
<keyword evidence="1 3" id="KW-0210">Decarboxylase</keyword>
<proteinExistence type="inferred from homology"/>
<dbReference type="PANTHER" id="PTHR21240">
    <property type="entry name" value="2-AMINO-3-CARBOXYLMUCONATE-6-SEMIALDEHYDE DECARBOXYLASE"/>
    <property type="match status" value="1"/>
</dbReference>
<dbReference type="Proteomes" id="UP000593570">
    <property type="component" value="Unassembled WGS sequence"/>
</dbReference>
<evidence type="ECO:0000256" key="1">
    <source>
        <dbReference type="ARBA" id="ARBA00022793"/>
    </source>
</evidence>
<dbReference type="GO" id="GO:0016787">
    <property type="term" value="F:hydrolase activity"/>
    <property type="evidence" value="ECO:0007669"/>
    <property type="project" value="InterPro"/>
</dbReference>
<dbReference type="Pfam" id="PF04909">
    <property type="entry name" value="Amidohydro_2"/>
    <property type="match status" value="1"/>
</dbReference>
<dbReference type="GO" id="GO:0005737">
    <property type="term" value="C:cytoplasm"/>
    <property type="evidence" value="ECO:0007669"/>
    <property type="project" value="TreeGrafter"/>
</dbReference>
<dbReference type="InterPro" id="IPR032466">
    <property type="entry name" value="Metal_Hydrolase"/>
</dbReference>
<evidence type="ECO:0000313" key="6">
    <source>
        <dbReference type="EMBL" id="KAF6527646.1"/>
    </source>
</evidence>
<dbReference type="GO" id="GO:0019748">
    <property type="term" value="P:secondary metabolic process"/>
    <property type="evidence" value="ECO:0007669"/>
    <property type="project" value="TreeGrafter"/>
</dbReference>
<dbReference type="EMBL" id="JACDXP010000002">
    <property type="protein sequence ID" value="KAF6528678.1"/>
    <property type="molecule type" value="Genomic_DNA"/>
</dbReference>
<dbReference type="GO" id="GO:0016831">
    <property type="term" value="F:carboxy-lyase activity"/>
    <property type="evidence" value="ECO:0007669"/>
    <property type="project" value="UniProtKB-KW"/>
</dbReference>
<protein>
    <recommendedName>
        <fullName evidence="4">Amidohydrolase-related domain-containing protein</fullName>
    </recommendedName>
</protein>
<evidence type="ECO:0000313" key="5">
    <source>
        <dbReference type="EMBL" id="KAF6515546.1"/>
    </source>
</evidence>
<keyword evidence="2 3" id="KW-0456">Lyase</keyword>
<dbReference type="SUPFAM" id="SSF51556">
    <property type="entry name" value="Metallo-dependent hydrolases"/>
    <property type="match status" value="1"/>
</dbReference>
<evidence type="ECO:0000313" key="7">
    <source>
        <dbReference type="EMBL" id="KAF6527683.1"/>
    </source>
</evidence>
<comment type="similarity">
    <text evidence="3">Belongs to the metallo-dependent hydrolases superfamily.</text>
</comment>
<dbReference type="Gene3D" id="3.20.20.140">
    <property type="entry name" value="Metal-dependent hydrolases"/>
    <property type="match status" value="1"/>
</dbReference>
<dbReference type="EMBL" id="JACDXP010000002">
    <property type="protein sequence ID" value="KAF6527683.1"/>
    <property type="molecule type" value="Genomic_DNA"/>
</dbReference>
<evidence type="ECO:0000256" key="3">
    <source>
        <dbReference type="RuleBase" id="RU366045"/>
    </source>
</evidence>
<name>A0A8H6GZX1_FUSOX</name>
<evidence type="ECO:0000256" key="2">
    <source>
        <dbReference type="ARBA" id="ARBA00023239"/>
    </source>
</evidence>
<feature type="domain" description="Amidohydrolase-related" evidence="4">
    <location>
        <begin position="16"/>
        <end position="213"/>
    </location>
</feature>
<evidence type="ECO:0000313" key="9">
    <source>
        <dbReference type="Proteomes" id="UP000593570"/>
    </source>
</evidence>